<evidence type="ECO:0000313" key="1">
    <source>
        <dbReference type="EMBL" id="KAJ7513724.1"/>
    </source>
</evidence>
<evidence type="ECO:0000313" key="2">
    <source>
        <dbReference type="Proteomes" id="UP001162992"/>
    </source>
</evidence>
<gene>
    <name evidence="1" type="ORF">O6H91_23G012100</name>
</gene>
<accession>A0ACC2A857</accession>
<protein>
    <submittedName>
        <fullName evidence="1">Uncharacterized protein</fullName>
    </submittedName>
</protein>
<comment type="caution">
    <text evidence="1">The sequence shown here is derived from an EMBL/GenBank/DDBJ whole genome shotgun (WGS) entry which is preliminary data.</text>
</comment>
<dbReference type="Proteomes" id="UP001162992">
    <property type="component" value="Chromosome 23"/>
</dbReference>
<organism evidence="1 2">
    <name type="scientific">Diphasiastrum complanatum</name>
    <name type="common">Issler's clubmoss</name>
    <name type="synonym">Lycopodium complanatum</name>
    <dbReference type="NCBI Taxonomy" id="34168"/>
    <lineage>
        <taxon>Eukaryota</taxon>
        <taxon>Viridiplantae</taxon>
        <taxon>Streptophyta</taxon>
        <taxon>Embryophyta</taxon>
        <taxon>Tracheophyta</taxon>
        <taxon>Lycopodiopsida</taxon>
        <taxon>Lycopodiales</taxon>
        <taxon>Lycopodiaceae</taxon>
        <taxon>Lycopodioideae</taxon>
        <taxon>Diphasiastrum</taxon>
    </lineage>
</organism>
<dbReference type="EMBL" id="CM055114">
    <property type="protein sequence ID" value="KAJ7513724.1"/>
    <property type="molecule type" value="Genomic_DNA"/>
</dbReference>
<name>A0ACC2A857_DIPCM</name>
<proteinExistence type="predicted"/>
<keyword evidence="2" id="KW-1185">Reference proteome</keyword>
<reference evidence="2" key="1">
    <citation type="journal article" date="2024" name="Proc. Natl. Acad. Sci. U.S.A.">
        <title>Extraordinary preservation of gene collinearity over three hundred million years revealed in homosporous lycophytes.</title>
        <authorList>
            <person name="Li C."/>
            <person name="Wickell D."/>
            <person name="Kuo L.Y."/>
            <person name="Chen X."/>
            <person name="Nie B."/>
            <person name="Liao X."/>
            <person name="Peng D."/>
            <person name="Ji J."/>
            <person name="Jenkins J."/>
            <person name="Williams M."/>
            <person name="Shu S."/>
            <person name="Plott C."/>
            <person name="Barry K."/>
            <person name="Rajasekar S."/>
            <person name="Grimwood J."/>
            <person name="Han X."/>
            <person name="Sun S."/>
            <person name="Hou Z."/>
            <person name="He W."/>
            <person name="Dai G."/>
            <person name="Sun C."/>
            <person name="Schmutz J."/>
            <person name="Leebens-Mack J.H."/>
            <person name="Li F.W."/>
            <person name="Wang L."/>
        </authorList>
    </citation>
    <scope>NUCLEOTIDE SEQUENCE [LARGE SCALE GENOMIC DNA]</scope>
    <source>
        <strain evidence="2">cv. PW_Plant_1</strain>
    </source>
</reference>
<sequence>MAMDCEVEECKRCWLHPGKRIVGVCSLCLNDRLGRLSRIPRPLSRYSFDASSSVRGRGVMEVAPDTSKIGTVASRLSSEIGNATSHLIMKRSKSFSERKALSFSAYGFIPKDRKTTTTTTTTKVSCCAAESAGHGGAEFILSSTEHKAVVPSREFRPTLHQSHLSLEHDAVTMKRKSLRDLFYAAAETETAFTSDASKNCELLSVGVAQGIDNIREEKGLRADPILTNRKSSDGEGAKGPLELQNVASLIQTDFQPKNHTWYSLFFKASKTKEACRTQDMHRGLQSVNDKDAGICINSSVKGLDGESSISFSRSKSSKAASLLQEQNTPAAKGLPRSRSVSCGGAQGLGFEKKVPSLLASWDGERDAPSMKQVSPLLPHAVLDEALDTSTGSTTDIYEAQKTISSLVALDLSESKHVAAKSNTTWERRWHAHLASPAQSFKPKPKHHHKKSDSVLDGLQPEKATTAGVQSSKQKKLHILPFFHSKDYSIINFYMSPLRFSKRKWSDKLERLERSSVSSPSTVEDTSPWSFYMTPLRTGRSKVSR</sequence>